<dbReference type="AlphaFoldDB" id="A0A6G1ICY2"/>
<name>A0A6G1ICY2_9PLEO</name>
<dbReference type="InterPro" id="IPR036638">
    <property type="entry name" value="HLH_DNA-bd_sf"/>
</dbReference>
<keyword evidence="4" id="KW-1185">Reference proteome</keyword>
<proteinExistence type="predicted"/>
<dbReference type="InterPro" id="IPR011598">
    <property type="entry name" value="bHLH_dom"/>
</dbReference>
<evidence type="ECO:0000259" key="2">
    <source>
        <dbReference type="PROSITE" id="PS50888"/>
    </source>
</evidence>
<evidence type="ECO:0000256" key="1">
    <source>
        <dbReference type="SAM" id="MobiDB-lite"/>
    </source>
</evidence>
<reference evidence="3" key="1">
    <citation type="journal article" date="2020" name="Stud. Mycol.">
        <title>101 Dothideomycetes genomes: a test case for predicting lifestyles and emergence of pathogens.</title>
        <authorList>
            <person name="Haridas S."/>
            <person name="Albert R."/>
            <person name="Binder M."/>
            <person name="Bloem J."/>
            <person name="Labutti K."/>
            <person name="Salamov A."/>
            <person name="Andreopoulos B."/>
            <person name="Baker S."/>
            <person name="Barry K."/>
            <person name="Bills G."/>
            <person name="Bluhm B."/>
            <person name="Cannon C."/>
            <person name="Castanera R."/>
            <person name="Culley D."/>
            <person name="Daum C."/>
            <person name="Ezra D."/>
            <person name="Gonzalez J."/>
            <person name="Henrissat B."/>
            <person name="Kuo A."/>
            <person name="Liang C."/>
            <person name="Lipzen A."/>
            <person name="Lutzoni F."/>
            <person name="Magnuson J."/>
            <person name="Mondo S."/>
            <person name="Nolan M."/>
            <person name="Ohm R."/>
            <person name="Pangilinan J."/>
            <person name="Park H.-J."/>
            <person name="Ramirez L."/>
            <person name="Alfaro M."/>
            <person name="Sun H."/>
            <person name="Tritt A."/>
            <person name="Yoshinaga Y."/>
            <person name="Zwiers L.-H."/>
            <person name="Turgeon B."/>
            <person name="Goodwin S."/>
            <person name="Spatafora J."/>
            <person name="Crous P."/>
            <person name="Grigoriev I."/>
        </authorList>
    </citation>
    <scope>NUCLEOTIDE SEQUENCE</scope>
    <source>
        <strain evidence="3">CBS 122367</strain>
    </source>
</reference>
<evidence type="ECO:0000313" key="4">
    <source>
        <dbReference type="Proteomes" id="UP000799291"/>
    </source>
</evidence>
<dbReference type="CDD" id="cd11395">
    <property type="entry name" value="bHLHzip_SREBP_like"/>
    <property type="match status" value="1"/>
</dbReference>
<feature type="compositionally biased region" description="Low complexity" evidence="1">
    <location>
        <begin position="1"/>
        <end position="13"/>
    </location>
</feature>
<dbReference type="PANTHER" id="PTHR47336">
    <property type="entry name" value="TRANSCRIPTION FACTOR HMS1-RELATED"/>
    <property type="match status" value="1"/>
</dbReference>
<dbReference type="Gene3D" id="4.10.280.10">
    <property type="entry name" value="Helix-loop-helix DNA-binding domain"/>
    <property type="match status" value="1"/>
</dbReference>
<dbReference type="GO" id="GO:0046983">
    <property type="term" value="F:protein dimerization activity"/>
    <property type="evidence" value="ECO:0007669"/>
    <property type="project" value="InterPro"/>
</dbReference>
<dbReference type="OrthoDB" id="2133190at2759"/>
<dbReference type="InterPro" id="IPR052099">
    <property type="entry name" value="Regulatory_TF_Diverse"/>
</dbReference>
<dbReference type="EMBL" id="MU005643">
    <property type="protein sequence ID" value="KAF2675958.1"/>
    <property type="molecule type" value="Genomic_DNA"/>
</dbReference>
<sequence length="86" mass="9557">PTSNSPPASSTNTKQHRLPHNQVERKYRENLNAELERLRRAIPTLPQNAAVDGGAMGQPKPSKAMVLAGAIEYIKAIERERDELRA</sequence>
<dbReference type="Proteomes" id="UP000799291">
    <property type="component" value="Unassembled WGS sequence"/>
</dbReference>
<gene>
    <name evidence="3" type="ORF">K458DRAFT_253115</name>
</gene>
<feature type="non-terminal residue" evidence="3">
    <location>
        <position position="86"/>
    </location>
</feature>
<accession>A0A6G1ICY2</accession>
<dbReference type="Pfam" id="PF00010">
    <property type="entry name" value="HLH"/>
    <property type="match status" value="1"/>
</dbReference>
<dbReference type="PROSITE" id="PS50888">
    <property type="entry name" value="BHLH"/>
    <property type="match status" value="1"/>
</dbReference>
<dbReference type="SMART" id="SM00353">
    <property type="entry name" value="HLH"/>
    <property type="match status" value="1"/>
</dbReference>
<evidence type="ECO:0000313" key="3">
    <source>
        <dbReference type="EMBL" id="KAF2675958.1"/>
    </source>
</evidence>
<dbReference type="PANTHER" id="PTHR47336:SF2">
    <property type="entry name" value="TRANSCRIPTION FACTOR HMS1-RELATED"/>
    <property type="match status" value="1"/>
</dbReference>
<feature type="non-terminal residue" evidence="3">
    <location>
        <position position="1"/>
    </location>
</feature>
<feature type="region of interest" description="Disordered" evidence="1">
    <location>
        <begin position="1"/>
        <end position="25"/>
    </location>
</feature>
<feature type="domain" description="BHLH" evidence="2">
    <location>
        <begin position="15"/>
        <end position="77"/>
    </location>
</feature>
<protein>
    <recommendedName>
        <fullName evidence="2">BHLH domain-containing protein</fullName>
    </recommendedName>
</protein>
<dbReference type="SUPFAM" id="SSF47459">
    <property type="entry name" value="HLH, helix-loop-helix DNA-binding domain"/>
    <property type="match status" value="1"/>
</dbReference>
<organism evidence="3 4">
    <name type="scientific">Lentithecium fluviatile CBS 122367</name>
    <dbReference type="NCBI Taxonomy" id="1168545"/>
    <lineage>
        <taxon>Eukaryota</taxon>
        <taxon>Fungi</taxon>
        <taxon>Dikarya</taxon>
        <taxon>Ascomycota</taxon>
        <taxon>Pezizomycotina</taxon>
        <taxon>Dothideomycetes</taxon>
        <taxon>Pleosporomycetidae</taxon>
        <taxon>Pleosporales</taxon>
        <taxon>Massarineae</taxon>
        <taxon>Lentitheciaceae</taxon>
        <taxon>Lentithecium</taxon>
    </lineage>
</organism>